<comment type="caution">
    <text evidence="1">The sequence shown here is derived from an EMBL/GenBank/DDBJ whole genome shotgun (WGS) entry which is preliminary data.</text>
</comment>
<keyword evidence="2" id="KW-1185">Reference proteome</keyword>
<dbReference type="PANTHER" id="PTHR47027">
    <property type="entry name" value="REVERSE TRANSCRIPTASE DOMAIN-CONTAINING PROTEIN"/>
    <property type="match status" value="1"/>
</dbReference>
<protein>
    <recommendedName>
        <fullName evidence="3">Reverse transcriptase domain-containing protein</fullName>
    </recommendedName>
</protein>
<gene>
    <name evidence="1" type="primary">Necator_chrX.g24587</name>
    <name evidence="1" type="ORF">RB195_024422</name>
</gene>
<name>A0ABR1EN43_NECAM</name>
<dbReference type="Proteomes" id="UP001303046">
    <property type="component" value="Unassembled WGS sequence"/>
</dbReference>
<evidence type="ECO:0000313" key="1">
    <source>
        <dbReference type="EMBL" id="KAK6764087.1"/>
    </source>
</evidence>
<proteinExistence type="predicted"/>
<reference evidence="1 2" key="1">
    <citation type="submission" date="2023-08" db="EMBL/GenBank/DDBJ databases">
        <title>A Necator americanus chromosomal reference genome.</title>
        <authorList>
            <person name="Ilik V."/>
            <person name="Petrzelkova K.J."/>
            <person name="Pardy F."/>
            <person name="Fuh T."/>
            <person name="Niatou-Singa F.S."/>
            <person name="Gouil Q."/>
            <person name="Baker L."/>
            <person name="Ritchie M.E."/>
            <person name="Jex A.R."/>
            <person name="Gazzola D."/>
            <person name="Li H."/>
            <person name="Toshio Fujiwara R."/>
            <person name="Zhan B."/>
            <person name="Aroian R.V."/>
            <person name="Pafco B."/>
            <person name="Schwarz E.M."/>
        </authorList>
    </citation>
    <scope>NUCLEOTIDE SEQUENCE [LARGE SCALE GENOMIC DNA]</scope>
    <source>
        <strain evidence="1 2">Aroian</strain>
        <tissue evidence="1">Whole animal</tissue>
    </source>
</reference>
<dbReference type="PANTHER" id="PTHR47027:SF20">
    <property type="entry name" value="REVERSE TRANSCRIPTASE-LIKE PROTEIN WITH RNA-DIRECTED DNA POLYMERASE DOMAIN"/>
    <property type="match status" value="1"/>
</dbReference>
<accession>A0ABR1EN43</accession>
<organism evidence="1 2">
    <name type="scientific">Necator americanus</name>
    <name type="common">Human hookworm</name>
    <dbReference type="NCBI Taxonomy" id="51031"/>
    <lineage>
        <taxon>Eukaryota</taxon>
        <taxon>Metazoa</taxon>
        <taxon>Ecdysozoa</taxon>
        <taxon>Nematoda</taxon>
        <taxon>Chromadorea</taxon>
        <taxon>Rhabditida</taxon>
        <taxon>Rhabditina</taxon>
        <taxon>Rhabditomorpha</taxon>
        <taxon>Strongyloidea</taxon>
        <taxon>Ancylostomatidae</taxon>
        <taxon>Bunostominae</taxon>
        <taxon>Necator</taxon>
    </lineage>
</organism>
<evidence type="ECO:0008006" key="3">
    <source>
        <dbReference type="Google" id="ProtNLM"/>
    </source>
</evidence>
<sequence>MPVETSPIATRMTALRNPKGTAIASRREMEKIIYDFYSDLFDSHVHLPPHHQREDGHVIPEVLPSEIRHAIISVKNRTAPGPDRIRPEHLKNLSPVLINTLARLFHVTCRNAKFLNSGRPTRPCCFVKREIHMTSSIIAQSAYCPTSTSSLQEWSLIGLKKTWVKDSHASKQDFEKDSARLTTFTLFRNSSRYHESTSNFTTGISPFYKNIIIDVKKGVRQGDTISPKIFAVTLENAMRKLEWDDMGMKVDGRISQAERMLTEFDETCGCIGLELNIQKTMFMRNGWVSDAPFTLNGTNISECTSYVYLSRELNMMNDLTTKLGRRRRAAWGAYKSIEDVVKKTRNTLLRAHLFNTIVLPALT</sequence>
<dbReference type="EMBL" id="JAVFWL010000006">
    <property type="protein sequence ID" value="KAK6764087.1"/>
    <property type="molecule type" value="Genomic_DNA"/>
</dbReference>
<evidence type="ECO:0000313" key="2">
    <source>
        <dbReference type="Proteomes" id="UP001303046"/>
    </source>
</evidence>